<evidence type="ECO:0000256" key="2">
    <source>
        <dbReference type="ARBA" id="ARBA00023125"/>
    </source>
</evidence>
<evidence type="ECO:0000256" key="3">
    <source>
        <dbReference type="ARBA" id="ARBA00023163"/>
    </source>
</evidence>
<protein>
    <recommendedName>
        <fullName evidence="5">HTH tetR-type domain-containing protein</fullName>
    </recommendedName>
</protein>
<dbReference type="SUPFAM" id="SSF46689">
    <property type="entry name" value="Homeodomain-like"/>
    <property type="match status" value="1"/>
</dbReference>
<dbReference type="OrthoDB" id="9811084at2"/>
<evidence type="ECO:0000313" key="7">
    <source>
        <dbReference type="Proteomes" id="UP000606730"/>
    </source>
</evidence>
<reference evidence="6" key="1">
    <citation type="journal article" date="2014" name="Int. J. Syst. Evol. Microbiol.">
        <title>Complete genome sequence of Corynebacterium casei LMG S-19264T (=DSM 44701T), isolated from a smear-ripened cheese.</title>
        <authorList>
            <consortium name="US DOE Joint Genome Institute (JGI-PGF)"/>
            <person name="Walter F."/>
            <person name="Albersmeier A."/>
            <person name="Kalinowski J."/>
            <person name="Ruckert C."/>
        </authorList>
    </citation>
    <scope>NUCLEOTIDE SEQUENCE</scope>
    <source>
        <strain evidence="6">CGMCC 1.16012</strain>
    </source>
</reference>
<evidence type="ECO:0000256" key="4">
    <source>
        <dbReference type="PROSITE-ProRule" id="PRU00335"/>
    </source>
</evidence>
<feature type="DNA-binding region" description="H-T-H motif" evidence="4">
    <location>
        <begin position="33"/>
        <end position="52"/>
    </location>
</feature>
<evidence type="ECO:0000259" key="5">
    <source>
        <dbReference type="PROSITE" id="PS50977"/>
    </source>
</evidence>
<proteinExistence type="predicted"/>
<evidence type="ECO:0000313" key="6">
    <source>
        <dbReference type="EMBL" id="GGE54483.1"/>
    </source>
</evidence>
<dbReference type="AlphaFoldDB" id="A0A917EK89"/>
<sequence>MNKPIQQRTLKTRARLVAAAQEIIKEVGHEALRTEEVVKRAKVAKGTFFAHFPDKDALLDLLIGEELNSCVDGLAELPPPASVEALVAQLMPLLDLMSRSRMVFDVIVRYSGAAAIEEVGPIAENFGKQLDLFIRWFDPLGNHPFRRDISPELMGEGVQAFVIQAIALNFCNLHNDVDMTKRLTQYLRAWLLPPT</sequence>
<organism evidence="6 7">
    <name type="scientific">Actibacterium pelagium</name>
    <dbReference type="NCBI Taxonomy" id="2029103"/>
    <lineage>
        <taxon>Bacteria</taxon>
        <taxon>Pseudomonadati</taxon>
        <taxon>Pseudomonadota</taxon>
        <taxon>Alphaproteobacteria</taxon>
        <taxon>Rhodobacterales</taxon>
        <taxon>Roseobacteraceae</taxon>
        <taxon>Actibacterium</taxon>
    </lineage>
</organism>
<accession>A0A917EK89</accession>
<dbReference type="GO" id="GO:0000976">
    <property type="term" value="F:transcription cis-regulatory region binding"/>
    <property type="evidence" value="ECO:0007669"/>
    <property type="project" value="TreeGrafter"/>
</dbReference>
<dbReference type="RefSeq" id="WP_095594180.1">
    <property type="nucleotide sequence ID" value="NZ_BMKN01000002.1"/>
</dbReference>
<dbReference type="PANTHER" id="PTHR30055">
    <property type="entry name" value="HTH-TYPE TRANSCRIPTIONAL REGULATOR RUTR"/>
    <property type="match status" value="1"/>
</dbReference>
<dbReference type="PROSITE" id="PS50977">
    <property type="entry name" value="HTH_TETR_2"/>
    <property type="match status" value="1"/>
</dbReference>
<keyword evidence="7" id="KW-1185">Reference proteome</keyword>
<dbReference type="Pfam" id="PF00440">
    <property type="entry name" value="TetR_N"/>
    <property type="match status" value="1"/>
</dbReference>
<dbReference type="InterPro" id="IPR009057">
    <property type="entry name" value="Homeodomain-like_sf"/>
</dbReference>
<reference evidence="6" key="2">
    <citation type="submission" date="2020-09" db="EMBL/GenBank/DDBJ databases">
        <authorList>
            <person name="Sun Q."/>
            <person name="Zhou Y."/>
        </authorList>
    </citation>
    <scope>NUCLEOTIDE SEQUENCE</scope>
    <source>
        <strain evidence="6">CGMCC 1.16012</strain>
    </source>
</reference>
<evidence type="ECO:0000256" key="1">
    <source>
        <dbReference type="ARBA" id="ARBA00023015"/>
    </source>
</evidence>
<keyword evidence="3" id="KW-0804">Transcription</keyword>
<feature type="domain" description="HTH tetR-type" evidence="5">
    <location>
        <begin position="10"/>
        <end position="70"/>
    </location>
</feature>
<dbReference type="EMBL" id="BMKN01000002">
    <property type="protein sequence ID" value="GGE54483.1"/>
    <property type="molecule type" value="Genomic_DNA"/>
</dbReference>
<dbReference type="PANTHER" id="PTHR30055:SF234">
    <property type="entry name" value="HTH-TYPE TRANSCRIPTIONAL REGULATOR BETI"/>
    <property type="match status" value="1"/>
</dbReference>
<dbReference type="GO" id="GO:0003700">
    <property type="term" value="F:DNA-binding transcription factor activity"/>
    <property type="evidence" value="ECO:0007669"/>
    <property type="project" value="TreeGrafter"/>
</dbReference>
<gene>
    <name evidence="6" type="ORF">GCM10011517_22620</name>
</gene>
<dbReference type="InterPro" id="IPR001647">
    <property type="entry name" value="HTH_TetR"/>
</dbReference>
<dbReference type="InterPro" id="IPR050109">
    <property type="entry name" value="HTH-type_TetR-like_transc_reg"/>
</dbReference>
<keyword evidence="1" id="KW-0805">Transcription regulation</keyword>
<keyword evidence="2 4" id="KW-0238">DNA-binding</keyword>
<dbReference type="Gene3D" id="1.10.357.10">
    <property type="entry name" value="Tetracycline Repressor, domain 2"/>
    <property type="match status" value="1"/>
</dbReference>
<dbReference type="PRINTS" id="PR00455">
    <property type="entry name" value="HTHTETR"/>
</dbReference>
<dbReference type="Proteomes" id="UP000606730">
    <property type="component" value="Unassembled WGS sequence"/>
</dbReference>
<name>A0A917EK89_9RHOB</name>
<comment type="caution">
    <text evidence="6">The sequence shown here is derived from an EMBL/GenBank/DDBJ whole genome shotgun (WGS) entry which is preliminary data.</text>
</comment>